<comment type="caution">
    <text evidence="3">The sequence shown here is derived from an EMBL/GenBank/DDBJ whole genome shotgun (WGS) entry which is preliminary data.</text>
</comment>
<keyword evidence="2" id="KW-0472">Membrane</keyword>
<proteinExistence type="predicted"/>
<dbReference type="Proteomes" id="UP000467840">
    <property type="component" value="Chromosome 14"/>
</dbReference>
<name>A0A6A6MH72_HEVBR</name>
<evidence type="ECO:0000256" key="2">
    <source>
        <dbReference type="SAM" id="Phobius"/>
    </source>
</evidence>
<dbReference type="AlphaFoldDB" id="A0A6A6MH72"/>
<keyword evidence="2" id="KW-1133">Transmembrane helix</keyword>
<feature type="compositionally biased region" description="Polar residues" evidence="1">
    <location>
        <begin position="36"/>
        <end position="54"/>
    </location>
</feature>
<keyword evidence="4" id="KW-1185">Reference proteome</keyword>
<sequence>MALQINLPYSLTKKSYNHHLVRAPLLLSRTGPRFRIQSQKPTTNTEPTNHSATPKKSAPPGLGFGSPSPVAPAKSSPTKAGPSAVSKKKKQRGKRERASIIRRLPVEKPTFVSQEDQDKAKEQGKNESAFLLAWLGLGGIILVEGIVLAASGGLGESMGLNVVKLAEYREA</sequence>
<keyword evidence="2" id="KW-0812">Transmembrane</keyword>
<gene>
    <name evidence="3" type="ORF">GH714_026462</name>
</gene>
<feature type="region of interest" description="Disordered" evidence="1">
    <location>
        <begin position="31"/>
        <end position="123"/>
    </location>
</feature>
<dbReference type="EMBL" id="JAAGAX010000006">
    <property type="protein sequence ID" value="KAF2311738.1"/>
    <property type="molecule type" value="Genomic_DNA"/>
</dbReference>
<reference evidence="3 4" key="1">
    <citation type="journal article" date="2020" name="Mol. Plant">
        <title>The Chromosome-Based Rubber Tree Genome Provides New Insights into Spurge Genome Evolution and Rubber Biosynthesis.</title>
        <authorList>
            <person name="Liu J."/>
            <person name="Shi C."/>
            <person name="Shi C.C."/>
            <person name="Li W."/>
            <person name="Zhang Q.J."/>
            <person name="Zhang Y."/>
            <person name="Li K."/>
            <person name="Lu H.F."/>
            <person name="Shi C."/>
            <person name="Zhu S.T."/>
            <person name="Xiao Z.Y."/>
            <person name="Nan H."/>
            <person name="Yue Y."/>
            <person name="Zhu X.G."/>
            <person name="Wu Y."/>
            <person name="Hong X.N."/>
            <person name="Fan G.Y."/>
            <person name="Tong Y."/>
            <person name="Zhang D."/>
            <person name="Mao C.L."/>
            <person name="Liu Y.L."/>
            <person name="Hao S.J."/>
            <person name="Liu W.Q."/>
            <person name="Lv M.Q."/>
            <person name="Zhang H.B."/>
            <person name="Liu Y."/>
            <person name="Hu-Tang G.R."/>
            <person name="Wang J.P."/>
            <person name="Wang J.H."/>
            <person name="Sun Y.H."/>
            <person name="Ni S.B."/>
            <person name="Chen W.B."/>
            <person name="Zhang X.C."/>
            <person name="Jiao Y.N."/>
            <person name="Eichler E.E."/>
            <person name="Li G.H."/>
            <person name="Liu X."/>
            <person name="Gao L.Z."/>
        </authorList>
    </citation>
    <scope>NUCLEOTIDE SEQUENCE [LARGE SCALE GENOMIC DNA]</scope>
    <source>
        <strain evidence="4">cv. GT1</strain>
        <tissue evidence="3">Leaf</tissue>
    </source>
</reference>
<protein>
    <submittedName>
        <fullName evidence="3">Uncharacterized protein</fullName>
    </submittedName>
</protein>
<accession>A0A6A6MH72</accession>
<dbReference type="InterPro" id="IPR038789">
    <property type="entry name" value="LPA2-like"/>
</dbReference>
<dbReference type="PANTHER" id="PTHR37385">
    <property type="entry name" value="PROTEIN LOW PSII ACCUMULATION 2, CHLOROPLASTIC"/>
    <property type="match status" value="1"/>
</dbReference>
<feature type="transmembrane region" description="Helical" evidence="2">
    <location>
        <begin position="129"/>
        <end position="150"/>
    </location>
</feature>
<feature type="compositionally biased region" description="Low complexity" evidence="1">
    <location>
        <begin position="66"/>
        <end position="80"/>
    </location>
</feature>
<evidence type="ECO:0000313" key="3">
    <source>
        <dbReference type="EMBL" id="KAF2311738.1"/>
    </source>
</evidence>
<dbReference type="GO" id="GO:0009507">
    <property type="term" value="C:chloroplast"/>
    <property type="evidence" value="ECO:0007669"/>
    <property type="project" value="TreeGrafter"/>
</dbReference>
<dbReference type="PANTHER" id="PTHR37385:SF2">
    <property type="entry name" value="PROTEIN LPA2"/>
    <property type="match status" value="1"/>
</dbReference>
<organism evidence="3 4">
    <name type="scientific">Hevea brasiliensis</name>
    <name type="common">Para rubber tree</name>
    <name type="synonym">Siphonia brasiliensis</name>
    <dbReference type="NCBI Taxonomy" id="3981"/>
    <lineage>
        <taxon>Eukaryota</taxon>
        <taxon>Viridiplantae</taxon>
        <taxon>Streptophyta</taxon>
        <taxon>Embryophyta</taxon>
        <taxon>Tracheophyta</taxon>
        <taxon>Spermatophyta</taxon>
        <taxon>Magnoliopsida</taxon>
        <taxon>eudicotyledons</taxon>
        <taxon>Gunneridae</taxon>
        <taxon>Pentapetalae</taxon>
        <taxon>rosids</taxon>
        <taxon>fabids</taxon>
        <taxon>Malpighiales</taxon>
        <taxon>Euphorbiaceae</taxon>
        <taxon>Crotonoideae</taxon>
        <taxon>Micrandreae</taxon>
        <taxon>Hevea</taxon>
    </lineage>
</organism>
<evidence type="ECO:0000313" key="4">
    <source>
        <dbReference type="Proteomes" id="UP000467840"/>
    </source>
</evidence>
<feature type="compositionally biased region" description="Basic residues" evidence="1">
    <location>
        <begin position="86"/>
        <end position="95"/>
    </location>
</feature>
<evidence type="ECO:0000256" key="1">
    <source>
        <dbReference type="SAM" id="MobiDB-lite"/>
    </source>
</evidence>